<name>A0A6B0UK44_IXORI</name>
<proteinExistence type="predicted"/>
<protein>
    <submittedName>
        <fullName evidence="1">Uncharacterized protein</fullName>
    </submittedName>
</protein>
<sequence length="112" mass="12255">MAHVTPSRCVHHLSTALLSVRASSAKSPKAGLTRQAYFLIFSLWTSTTCLRLCSGLQRDALGNRFSQALIYIRRDQAGPGHRRLLRLGSPALLTDRSGRRCPCPSVPLGARV</sequence>
<evidence type="ECO:0000313" key="1">
    <source>
        <dbReference type="EMBL" id="MXU90072.1"/>
    </source>
</evidence>
<dbReference type="AlphaFoldDB" id="A0A6B0UK44"/>
<accession>A0A6B0UK44</accession>
<organism evidence="1">
    <name type="scientific">Ixodes ricinus</name>
    <name type="common">Common tick</name>
    <name type="synonym">Acarus ricinus</name>
    <dbReference type="NCBI Taxonomy" id="34613"/>
    <lineage>
        <taxon>Eukaryota</taxon>
        <taxon>Metazoa</taxon>
        <taxon>Ecdysozoa</taxon>
        <taxon>Arthropoda</taxon>
        <taxon>Chelicerata</taxon>
        <taxon>Arachnida</taxon>
        <taxon>Acari</taxon>
        <taxon>Parasitiformes</taxon>
        <taxon>Ixodida</taxon>
        <taxon>Ixodoidea</taxon>
        <taxon>Ixodidae</taxon>
        <taxon>Ixodinae</taxon>
        <taxon>Ixodes</taxon>
    </lineage>
</organism>
<reference evidence="1" key="1">
    <citation type="submission" date="2019-12" db="EMBL/GenBank/DDBJ databases">
        <title>An insight into the sialome of adult female Ixodes ricinus ticks feeding for 6 days.</title>
        <authorList>
            <person name="Perner J."/>
            <person name="Ribeiro J.M.C."/>
        </authorList>
    </citation>
    <scope>NUCLEOTIDE SEQUENCE</scope>
    <source>
        <strain evidence="1">Semi-engorged</strain>
        <tissue evidence="1">Salivary glands</tissue>
    </source>
</reference>
<dbReference type="EMBL" id="GIFC01007989">
    <property type="protein sequence ID" value="MXU90072.1"/>
    <property type="molecule type" value="Transcribed_RNA"/>
</dbReference>